<feature type="domain" description="EF-hand" evidence="18">
    <location>
        <begin position="478"/>
        <end position="509"/>
    </location>
</feature>
<evidence type="ECO:0000256" key="12">
    <source>
        <dbReference type="ARBA" id="ARBA00024334"/>
    </source>
</evidence>
<dbReference type="Gramene" id="KJB60109">
    <property type="protein sequence ID" value="KJB60109"/>
    <property type="gene ID" value="B456_009G290200"/>
</dbReference>
<dbReference type="Pfam" id="PF13499">
    <property type="entry name" value="EF-hand_7"/>
    <property type="match status" value="2"/>
</dbReference>
<sequence>MNKKIAGSSSRPRKPTGTVLPYQTQRIRDHYFLGKKLGQGQFGTTYLCTDKVTGIRYACKSIPKRKLVCREDYDDVWREIQIMHHLSENPFVVQIKGTYEDAVFVHLVMELCAGGELFDRIVAKGHYSEREAAKLIKTIVGVVEACHSLGVMHRDLKPENFLFDTPADDAVLKATDFGLSVFYKPGQYFSDVVGSPFYVAPEVLLKHYGPEADIWSAAVILYILLSGVPPFWAETDSGIFRQILHGKVDFESEPWPSISESAKDLLRKMLERDPQKRITAYEVLCHPWIVDDRVAPDKPLDSAVLSRLKKFSAMNKLKKMALRHPPSKGKKKKQKEKTKGAVHANNSHKGRARDREEATVIAERLSEEEIGGLKELFKMIDTDNSGTITFQELKDGLKKVGSELTETEIKALMEAADIDNSGTIDYGEFLAATLHINKIEREENLVAAFSFFDKDGSGYITIDELQQACKEFGLGDVHLDEMIKEIDQDNDGRIDYGEFAAMMRTGDGGMGRSRSLRSSLTFSIADAFGMKDPTQDIK</sequence>
<feature type="domain" description="EF-hand" evidence="18">
    <location>
        <begin position="440"/>
        <end position="475"/>
    </location>
</feature>
<feature type="compositionally biased region" description="Basic residues" evidence="16">
    <location>
        <begin position="323"/>
        <end position="336"/>
    </location>
</feature>
<keyword evidence="9" id="KW-0418">Kinase</keyword>
<dbReference type="CDD" id="cd05117">
    <property type="entry name" value="STKc_CAMK"/>
    <property type="match status" value="1"/>
</dbReference>
<evidence type="ECO:0000313" key="20">
    <source>
        <dbReference type="Proteomes" id="UP000032304"/>
    </source>
</evidence>
<dbReference type="InterPro" id="IPR002048">
    <property type="entry name" value="EF_hand_dom"/>
</dbReference>
<evidence type="ECO:0000256" key="11">
    <source>
        <dbReference type="ARBA" id="ARBA00022840"/>
    </source>
</evidence>
<evidence type="ECO:0000259" key="18">
    <source>
        <dbReference type="PROSITE" id="PS50222"/>
    </source>
</evidence>
<dbReference type="PROSITE" id="PS00018">
    <property type="entry name" value="EF_HAND_1"/>
    <property type="match status" value="4"/>
</dbReference>
<keyword evidence="5" id="KW-0808">Transferase</keyword>
<dbReference type="eggNOG" id="KOG0032">
    <property type="taxonomic scope" value="Eukaryota"/>
</dbReference>
<evidence type="ECO:0000256" key="10">
    <source>
        <dbReference type="ARBA" id="ARBA00022837"/>
    </source>
</evidence>
<dbReference type="GO" id="GO:0005509">
    <property type="term" value="F:calcium ion binding"/>
    <property type="evidence" value="ECO:0007669"/>
    <property type="project" value="InterPro"/>
</dbReference>
<keyword evidence="3" id="KW-0723">Serine/threonine-protein kinase</keyword>
<evidence type="ECO:0000256" key="4">
    <source>
        <dbReference type="ARBA" id="ARBA00022553"/>
    </source>
</evidence>
<evidence type="ECO:0000256" key="13">
    <source>
        <dbReference type="ARBA" id="ARBA00047899"/>
    </source>
</evidence>
<dbReference type="InterPro" id="IPR018247">
    <property type="entry name" value="EF_Hand_1_Ca_BS"/>
</dbReference>
<evidence type="ECO:0000313" key="19">
    <source>
        <dbReference type="EMBL" id="KJB60109.1"/>
    </source>
</evidence>
<dbReference type="AlphaFoldDB" id="A0A0D2TTP8"/>
<protein>
    <recommendedName>
        <fullName evidence="2">non-specific serine/threonine protein kinase</fullName>
        <ecNumber evidence="2">2.7.11.1</ecNumber>
    </recommendedName>
</protein>
<keyword evidence="4" id="KW-0597">Phosphoprotein</keyword>
<dbReference type="Gene3D" id="1.10.510.10">
    <property type="entry name" value="Transferase(Phosphotransferase) domain 1"/>
    <property type="match status" value="1"/>
</dbReference>
<feature type="domain" description="EF-hand" evidence="18">
    <location>
        <begin position="404"/>
        <end position="439"/>
    </location>
</feature>
<dbReference type="Gene3D" id="1.10.238.10">
    <property type="entry name" value="EF-hand"/>
    <property type="match status" value="2"/>
</dbReference>
<evidence type="ECO:0000256" key="9">
    <source>
        <dbReference type="ARBA" id="ARBA00022777"/>
    </source>
</evidence>
<dbReference type="FunFam" id="1.10.510.10:FF:000249">
    <property type="entry name" value="Calcium-dependent protein kinase SK5"/>
    <property type="match status" value="1"/>
</dbReference>
<dbReference type="InterPro" id="IPR011009">
    <property type="entry name" value="Kinase-like_dom_sf"/>
</dbReference>
<evidence type="ECO:0000256" key="1">
    <source>
        <dbReference type="ARBA" id="ARBA00005354"/>
    </source>
</evidence>
<dbReference type="InterPro" id="IPR050205">
    <property type="entry name" value="CDPK_Ser/Thr_kinases"/>
</dbReference>
<organism evidence="19 20">
    <name type="scientific">Gossypium raimondii</name>
    <name type="common">Peruvian cotton</name>
    <name type="synonym">Gossypium klotzschianum subsp. raimondii</name>
    <dbReference type="NCBI Taxonomy" id="29730"/>
    <lineage>
        <taxon>Eukaryota</taxon>
        <taxon>Viridiplantae</taxon>
        <taxon>Streptophyta</taxon>
        <taxon>Embryophyta</taxon>
        <taxon>Tracheophyta</taxon>
        <taxon>Spermatophyta</taxon>
        <taxon>Magnoliopsida</taxon>
        <taxon>eudicotyledons</taxon>
        <taxon>Gunneridae</taxon>
        <taxon>Pentapetalae</taxon>
        <taxon>rosids</taxon>
        <taxon>malvids</taxon>
        <taxon>Malvales</taxon>
        <taxon>Malvaceae</taxon>
        <taxon>Malvoideae</taxon>
        <taxon>Gossypium</taxon>
    </lineage>
</organism>
<keyword evidence="11 15" id="KW-0067">ATP-binding</keyword>
<evidence type="ECO:0000256" key="3">
    <source>
        <dbReference type="ARBA" id="ARBA00022527"/>
    </source>
</evidence>
<dbReference type="OMA" id="DPGKKTD"/>
<dbReference type="InterPro" id="IPR008271">
    <property type="entry name" value="Ser/Thr_kinase_AS"/>
</dbReference>
<keyword evidence="6" id="KW-0479">Metal-binding</keyword>
<dbReference type="InterPro" id="IPR017441">
    <property type="entry name" value="Protein_kinase_ATP_BS"/>
</dbReference>
<comment type="similarity">
    <text evidence="1">Belongs to the protein kinase superfamily. CAMK Ser/Thr protein kinase family. CaMK subfamily.</text>
</comment>
<dbReference type="Proteomes" id="UP000032304">
    <property type="component" value="Chromosome 9"/>
</dbReference>
<feature type="binding site" evidence="15">
    <location>
        <position position="60"/>
    </location>
    <ligand>
        <name>ATP</name>
        <dbReference type="ChEBI" id="CHEBI:30616"/>
    </ligand>
</feature>
<dbReference type="OrthoDB" id="40902at2759"/>
<evidence type="ECO:0000256" key="6">
    <source>
        <dbReference type="ARBA" id="ARBA00022723"/>
    </source>
</evidence>
<dbReference type="PROSITE" id="PS50222">
    <property type="entry name" value="EF_HAND_2"/>
    <property type="match status" value="4"/>
</dbReference>
<evidence type="ECO:0000256" key="7">
    <source>
        <dbReference type="ARBA" id="ARBA00022737"/>
    </source>
</evidence>
<name>A0A0D2TTP8_GOSRA</name>
<keyword evidence="10" id="KW-0106">Calcium</keyword>
<dbReference type="PROSITE" id="PS00108">
    <property type="entry name" value="PROTEIN_KINASE_ST"/>
    <property type="match status" value="1"/>
</dbReference>
<dbReference type="InterPro" id="IPR000719">
    <property type="entry name" value="Prot_kinase_dom"/>
</dbReference>
<dbReference type="EC" id="2.7.11.1" evidence="2"/>
<evidence type="ECO:0000256" key="2">
    <source>
        <dbReference type="ARBA" id="ARBA00012513"/>
    </source>
</evidence>
<dbReference type="GO" id="GO:0005524">
    <property type="term" value="F:ATP binding"/>
    <property type="evidence" value="ECO:0007669"/>
    <property type="project" value="UniProtKB-UniRule"/>
</dbReference>
<evidence type="ECO:0000259" key="17">
    <source>
        <dbReference type="PROSITE" id="PS50011"/>
    </source>
</evidence>
<comment type="catalytic activity">
    <reaction evidence="13">
        <text>L-threonyl-[protein] + ATP = O-phospho-L-threonyl-[protein] + ADP + H(+)</text>
        <dbReference type="Rhea" id="RHEA:46608"/>
        <dbReference type="Rhea" id="RHEA-COMP:11060"/>
        <dbReference type="Rhea" id="RHEA-COMP:11605"/>
        <dbReference type="ChEBI" id="CHEBI:15378"/>
        <dbReference type="ChEBI" id="CHEBI:30013"/>
        <dbReference type="ChEBI" id="CHEBI:30616"/>
        <dbReference type="ChEBI" id="CHEBI:61977"/>
        <dbReference type="ChEBI" id="CHEBI:456216"/>
        <dbReference type="EC" id="2.7.11.1"/>
    </reaction>
</comment>
<comment type="catalytic activity">
    <reaction evidence="14">
        <text>L-seryl-[protein] + ATP = O-phospho-L-seryl-[protein] + ADP + H(+)</text>
        <dbReference type="Rhea" id="RHEA:17989"/>
        <dbReference type="Rhea" id="RHEA-COMP:9863"/>
        <dbReference type="Rhea" id="RHEA-COMP:11604"/>
        <dbReference type="ChEBI" id="CHEBI:15378"/>
        <dbReference type="ChEBI" id="CHEBI:29999"/>
        <dbReference type="ChEBI" id="CHEBI:30616"/>
        <dbReference type="ChEBI" id="CHEBI:83421"/>
        <dbReference type="ChEBI" id="CHEBI:456216"/>
        <dbReference type="EC" id="2.7.11.1"/>
    </reaction>
</comment>
<keyword evidence="8 15" id="KW-0547">Nucleotide-binding</keyword>
<dbReference type="FunFam" id="1.10.238.10:FF:000086">
    <property type="entry name" value="calcium-dependent protein kinase SK5"/>
    <property type="match status" value="1"/>
</dbReference>
<reference evidence="19 20" key="1">
    <citation type="journal article" date="2012" name="Nature">
        <title>Repeated polyploidization of Gossypium genomes and the evolution of spinnable cotton fibres.</title>
        <authorList>
            <person name="Paterson A.H."/>
            <person name="Wendel J.F."/>
            <person name="Gundlach H."/>
            <person name="Guo H."/>
            <person name="Jenkins J."/>
            <person name="Jin D."/>
            <person name="Llewellyn D."/>
            <person name="Showmaker K.C."/>
            <person name="Shu S."/>
            <person name="Udall J."/>
            <person name="Yoo M.J."/>
            <person name="Byers R."/>
            <person name="Chen W."/>
            <person name="Doron-Faigenboim A."/>
            <person name="Duke M.V."/>
            <person name="Gong L."/>
            <person name="Grimwood J."/>
            <person name="Grover C."/>
            <person name="Grupp K."/>
            <person name="Hu G."/>
            <person name="Lee T.H."/>
            <person name="Li J."/>
            <person name="Lin L."/>
            <person name="Liu T."/>
            <person name="Marler B.S."/>
            <person name="Page J.T."/>
            <person name="Roberts A.W."/>
            <person name="Romanel E."/>
            <person name="Sanders W.S."/>
            <person name="Szadkowski E."/>
            <person name="Tan X."/>
            <person name="Tang H."/>
            <person name="Xu C."/>
            <person name="Wang J."/>
            <person name="Wang Z."/>
            <person name="Zhang D."/>
            <person name="Zhang L."/>
            <person name="Ashrafi H."/>
            <person name="Bedon F."/>
            <person name="Bowers J.E."/>
            <person name="Brubaker C.L."/>
            <person name="Chee P.W."/>
            <person name="Das S."/>
            <person name="Gingle A.R."/>
            <person name="Haigler C.H."/>
            <person name="Harker D."/>
            <person name="Hoffmann L.V."/>
            <person name="Hovav R."/>
            <person name="Jones D.C."/>
            <person name="Lemke C."/>
            <person name="Mansoor S."/>
            <person name="ur Rahman M."/>
            <person name="Rainville L.N."/>
            <person name="Rambani A."/>
            <person name="Reddy U.K."/>
            <person name="Rong J.K."/>
            <person name="Saranga Y."/>
            <person name="Scheffler B.E."/>
            <person name="Scheffler J.A."/>
            <person name="Stelly D.M."/>
            <person name="Triplett B.A."/>
            <person name="Van Deynze A."/>
            <person name="Vaslin M.F."/>
            <person name="Waghmare V.N."/>
            <person name="Walford S.A."/>
            <person name="Wright R.J."/>
            <person name="Zaki E.A."/>
            <person name="Zhang T."/>
            <person name="Dennis E.S."/>
            <person name="Mayer K.F."/>
            <person name="Peterson D.G."/>
            <person name="Rokhsar D.S."/>
            <person name="Wang X."/>
            <person name="Schmutz J."/>
        </authorList>
    </citation>
    <scope>NUCLEOTIDE SEQUENCE [LARGE SCALE GENOMIC DNA]</scope>
</reference>
<dbReference type="STRING" id="29730.A0A0D2TTP8"/>
<dbReference type="GO" id="GO:0004674">
    <property type="term" value="F:protein serine/threonine kinase activity"/>
    <property type="evidence" value="ECO:0007669"/>
    <property type="project" value="UniProtKB-KW"/>
</dbReference>
<accession>A0A0D2TTP8</accession>
<dbReference type="Pfam" id="PF00069">
    <property type="entry name" value="Pkinase"/>
    <property type="match status" value="1"/>
</dbReference>
<evidence type="ECO:0000256" key="14">
    <source>
        <dbReference type="ARBA" id="ARBA00048679"/>
    </source>
</evidence>
<evidence type="ECO:0000256" key="15">
    <source>
        <dbReference type="PROSITE-ProRule" id="PRU10141"/>
    </source>
</evidence>
<dbReference type="SUPFAM" id="SSF56112">
    <property type="entry name" value="Protein kinase-like (PK-like)"/>
    <property type="match status" value="1"/>
</dbReference>
<keyword evidence="20" id="KW-1185">Reference proteome</keyword>
<dbReference type="Gene3D" id="3.30.200.20">
    <property type="entry name" value="Phosphorylase Kinase, domain 1"/>
    <property type="match status" value="1"/>
</dbReference>
<gene>
    <name evidence="19" type="ORF">B456_009G290200</name>
</gene>
<dbReference type="PROSITE" id="PS50011">
    <property type="entry name" value="PROTEIN_KINASE_DOM"/>
    <property type="match status" value="1"/>
</dbReference>
<dbReference type="PANTHER" id="PTHR24349">
    <property type="entry name" value="SERINE/THREONINE-PROTEIN KINASE"/>
    <property type="match status" value="1"/>
</dbReference>
<dbReference type="SUPFAM" id="SSF47473">
    <property type="entry name" value="EF-hand"/>
    <property type="match status" value="1"/>
</dbReference>
<dbReference type="SMART" id="SM00220">
    <property type="entry name" value="S_TKc"/>
    <property type="match status" value="1"/>
</dbReference>
<feature type="region of interest" description="Disordered" evidence="16">
    <location>
        <begin position="323"/>
        <end position="358"/>
    </location>
</feature>
<keyword evidence="7" id="KW-0677">Repeat</keyword>
<feature type="domain" description="Protein kinase" evidence="17">
    <location>
        <begin position="31"/>
        <end position="289"/>
    </location>
</feature>
<dbReference type="CDD" id="cd00051">
    <property type="entry name" value="EFh"/>
    <property type="match status" value="2"/>
</dbReference>
<feature type="domain" description="EF-hand" evidence="18">
    <location>
        <begin position="368"/>
        <end position="403"/>
    </location>
</feature>
<dbReference type="SMART" id="SM00054">
    <property type="entry name" value="EFh"/>
    <property type="match status" value="4"/>
</dbReference>
<dbReference type="PROSITE" id="PS00107">
    <property type="entry name" value="PROTEIN_KINASE_ATP"/>
    <property type="match status" value="1"/>
</dbReference>
<evidence type="ECO:0000256" key="8">
    <source>
        <dbReference type="ARBA" id="ARBA00022741"/>
    </source>
</evidence>
<proteinExistence type="inferred from homology"/>
<dbReference type="InterPro" id="IPR011992">
    <property type="entry name" value="EF-hand-dom_pair"/>
</dbReference>
<dbReference type="FunFam" id="3.30.200.20:FF:000004">
    <property type="entry name" value="Calcium-dependent protein kinase 1"/>
    <property type="match status" value="1"/>
</dbReference>
<evidence type="ECO:0000256" key="5">
    <source>
        <dbReference type="ARBA" id="ARBA00022679"/>
    </source>
</evidence>
<comment type="similarity">
    <text evidence="12">Belongs to the protein kinase superfamily. Ser/Thr protein kinase family. CDPK subfamily.</text>
</comment>
<dbReference type="EMBL" id="CM001748">
    <property type="protein sequence ID" value="KJB60109.1"/>
    <property type="molecule type" value="Genomic_DNA"/>
</dbReference>
<evidence type="ECO:0000256" key="16">
    <source>
        <dbReference type="SAM" id="MobiDB-lite"/>
    </source>
</evidence>